<protein>
    <recommendedName>
        <fullName evidence="1">DUF6362 domain-containing protein</fullName>
    </recommendedName>
</protein>
<gene>
    <name evidence="2" type="ORF">OYT1_ch1326</name>
</gene>
<keyword evidence="3" id="KW-1185">Reference proteome</keyword>
<evidence type="ECO:0000313" key="2">
    <source>
        <dbReference type="EMBL" id="BBE50883.1"/>
    </source>
</evidence>
<dbReference type="InterPro" id="IPR045942">
    <property type="entry name" value="DUF6362"/>
</dbReference>
<dbReference type="EMBL" id="AP018738">
    <property type="protein sequence ID" value="BBE50883.1"/>
    <property type="molecule type" value="Genomic_DNA"/>
</dbReference>
<dbReference type="KEGG" id="fam:OYT1_ch1326"/>
<dbReference type="OrthoDB" id="5803293at2"/>
<dbReference type="InterPro" id="IPR013324">
    <property type="entry name" value="RNA_pol_sigma_r3/r4-like"/>
</dbReference>
<dbReference type="STRING" id="1188319.OYT1_01986"/>
<dbReference type="InterPro" id="IPR036388">
    <property type="entry name" value="WH-like_DNA-bd_sf"/>
</dbReference>
<dbReference type="AlphaFoldDB" id="A0A2Z6GBI5"/>
<dbReference type="Proteomes" id="UP000033070">
    <property type="component" value="Chromosome"/>
</dbReference>
<name>A0A2Z6GBI5_9PROT</name>
<dbReference type="Gene3D" id="1.10.10.10">
    <property type="entry name" value="Winged helix-like DNA-binding domain superfamily/Winged helix DNA-binding domain"/>
    <property type="match status" value="1"/>
</dbReference>
<feature type="domain" description="DUF6362" evidence="1">
    <location>
        <begin position="21"/>
        <end position="117"/>
    </location>
</feature>
<evidence type="ECO:0000259" key="1">
    <source>
        <dbReference type="Pfam" id="PF19889"/>
    </source>
</evidence>
<evidence type="ECO:0000313" key="3">
    <source>
        <dbReference type="Proteomes" id="UP000033070"/>
    </source>
</evidence>
<accession>A0A2Z6GBI5</accession>
<proteinExistence type="predicted"/>
<dbReference type="RefSeq" id="WP_062627148.1">
    <property type="nucleotide sequence ID" value="NZ_AP018738.1"/>
</dbReference>
<organism evidence="2 3">
    <name type="scientific">Ferriphaselus amnicola</name>
    <dbReference type="NCBI Taxonomy" id="1188319"/>
    <lineage>
        <taxon>Bacteria</taxon>
        <taxon>Pseudomonadati</taxon>
        <taxon>Pseudomonadota</taxon>
        <taxon>Betaproteobacteria</taxon>
        <taxon>Nitrosomonadales</taxon>
        <taxon>Gallionellaceae</taxon>
        <taxon>Ferriphaselus</taxon>
    </lineage>
</organism>
<dbReference type="SUPFAM" id="SSF88659">
    <property type="entry name" value="Sigma3 and sigma4 domains of RNA polymerase sigma factors"/>
    <property type="match status" value="1"/>
</dbReference>
<sequence length="130" mass="15023">MDDWSIDEVEARFAEAAETARRLPPARVMGYLNVWPILLRMAPERAPADDEVHHFPPSPAAIDRMLEVTRWVQWLDTESRHIVWMRADRCEWSQIARRFGCAVRTVQRRRKIALSIVTENLNGVSEVAAS</sequence>
<dbReference type="Pfam" id="PF19889">
    <property type="entry name" value="DUF6362"/>
    <property type="match status" value="1"/>
</dbReference>
<reference evidence="2 3" key="1">
    <citation type="submission" date="2018-06" db="EMBL/GenBank/DDBJ databases">
        <title>OYT1 Genome Sequencing.</title>
        <authorList>
            <person name="Kato S."/>
            <person name="Itoh T."/>
            <person name="Ohkuma M."/>
        </authorList>
    </citation>
    <scope>NUCLEOTIDE SEQUENCE [LARGE SCALE GENOMIC DNA]</scope>
    <source>
        <strain evidence="2 3">OYT1</strain>
    </source>
</reference>